<feature type="transmembrane region" description="Helical" evidence="5">
    <location>
        <begin position="172"/>
        <end position="193"/>
    </location>
</feature>
<dbReference type="GeneID" id="112057938"/>
<dbReference type="CDD" id="cd17317">
    <property type="entry name" value="MFS_SLC22"/>
    <property type="match status" value="1"/>
</dbReference>
<evidence type="ECO:0000313" key="7">
    <source>
        <dbReference type="Proteomes" id="UP001652582"/>
    </source>
</evidence>
<keyword evidence="2 5" id="KW-0812">Transmembrane</keyword>
<feature type="transmembrane region" description="Helical" evidence="5">
    <location>
        <begin position="429"/>
        <end position="449"/>
    </location>
</feature>
<dbReference type="Gene3D" id="1.20.1250.20">
    <property type="entry name" value="MFS general substrate transporter like domains"/>
    <property type="match status" value="1"/>
</dbReference>
<organism evidence="7 8">
    <name type="scientific">Bicyclus anynana</name>
    <name type="common">Squinting bush brown butterfly</name>
    <dbReference type="NCBI Taxonomy" id="110368"/>
    <lineage>
        <taxon>Eukaryota</taxon>
        <taxon>Metazoa</taxon>
        <taxon>Ecdysozoa</taxon>
        <taxon>Arthropoda</taxon>
        <taxon>Hexapoda</taxon>
        <taxon>Insecta</taxon>
        <taxon>Pterygota</taxon>
        <taxon>Neoptera</taxon>
        <taxon>Endopterygota</taxon>
        <taxon>Lepidoptera</taxon>
        <taxon>Glossata</taxon>
        <taxon>Ditrysia</taxon>
        <taxon>Papilionoidea</taxon>
        <taxon>Nymphalidae</taxon>
        <taxon>Satyrinae</taxon>
        <taxon>Satyrini</taxon>
        <taxon>Mycalesina</taxon>
        <taxon>Bicyclus</taxon>
    </lineage>
</organism>
<evidence type="ECO:0000313" key="8">
    <source>
        <dbReference type="RefSeq" id="XP_023954322.1"/>
    </source>
</evidence>
<dbReference type="OrthoDB" id="5296287at2759"/>
<accession>A0A6J1P8Z0</accession>
<dbReference type="SUPFAM" id="SSF103473">
    <property type="entry name" value="MFS general substrate transporter"/>
    <property type="match status" value="1"/>
</dbReference>
<dbReference type="InterPro" id="IPR005828">
    <property type="entry name" value="MFS_sugar_transport-like"/>
</dbReference>
<feature type="transmembrane region" description="Helical" evidence="5">
    <location>
        <begin position="18"/>
        <end position="42"/>
    </location>
</feature>
<dbReference type="Pfam" id="PF00083">
    <property type="entry name" value="Sugar_tr"/>
    <property type="match status" value="1"/>
</dbReference>
<name>A0A6J1P8Z0_BICAN</name>
<dbReference type="AlphaFoldDB" id="A0A6J1P8Z0"/>
<reference evidence="8" key="1">
    <citation type="submission" date="2025-08" db="UniProtKB">
        <authorList>
            <consortium name="RefSeq"/>
        </authorList>
    </citation>
    <scope>IDENTIFICATION</scope>
</reference>
<keyword evidence="7" id="KW-1185">Reference proteome</keyword>
<keyword evidence="3 5" id="KW-1133">Transmembrane helix</keyword>
<keyword evidence="4 5" id="KW-0472">Membrane</keyword>
<comment type="subcellular location">
    <subcellularLocation>
        <location evidence="1">Membrane</location>
        <topology evidence="1">Multi-pass membrane protein</topology>
    </subcellularLocation>
</comment>
<dbReference type="KEGG" id="bany:112057938"/>
<sequence>MVLVHINDLIGNFGKYHLWLCFLIFVGKFGVGLHQMSIIVLAPPAIYTCPSNSTCCERPVYDTTVFTRTIVTEWNLICGKSWLKDFTQTLFQFGVFIGSLLFGIASDRYGRKKALLVSAVLEMFTGIMAAFMPDYWSFTIIRLFLGLAVGGVMVAGFVLIIEYVGTKYRDEISALFHVPFTIGHMSVALFGYFIRDYVIFQISISVANLFMLIYICCLPESPRWLLANNKTFEAIKIMENIAEINNLPKDDIRLQVETYQLQSVNKKQKKGNALELFRNSNLRKNILLMSFVWFVSSYCYYGVSHYISHLTGNLFINVLASSVVCTCGCFLAIPLIKLIGRRTLVIILNITCSICLLIIAFIPEGVGSIIMGCIGVLLSFVSYIVVYLYCTEMFPTVVRNSAIGISSMTARIGSMVAPFVASLRPLGKWCAPIAFGVFPIIAAIICLLLPETKGVELPMIIDEDAEIERNSYTHKRNTVEMRDGNFKQVK</sequence>
<feature type="transmembrane region" description="Helical" evidence="5">
    <location>
        <begin position="114"/>
        <end position="133"/>
    </location>
</feature>
<dbReference type="PROSITE" id="PS00217">
    <property type="entry name" value="SUGAR_TRANSPORT_2"/>
    <property type="match status" value="1"/>
</dbReference>
<evidence type="ECO:0000256" key="1">
    <source>
        <dbReference type="ARBA" id="ARBA00004141"/>
    </source>
</evidence>
<feature type="transmembrane region" description="Helical" evidence="5">
    <location>
        <begin position="199"/>
        <end position="218"/>
    </location>
</feature>
<dbReference type="RefSeq" id="XP_023954322.1">
    <property type="nucleotide sequence ID" value="XM_024098554.2"/>
</dbReference>
<feature type="domain" description="Major facilitator superfamily (MFS) profile" evidence="6">
    <location>
        <begin position="20"/>
        <end position="454"/>
    </location>
</feature>
<feature type="transmembrane region" description="Helical" evidence="5">
    <location>
        <begin position="402"/>
        <end position="423"/>
    </location>
</feature>
<evidence type="ECO:0000259" key="6">
    <source>
        <dbReference type="PROSITE" id="PS50850"/>
    </source>
</evidence>
<dbReference type="PANTHER" id="PTHR24064">
    <property type="entry name" value="SOLUTE CARRIER FAMILY 22 MEMBER"/>
    <property type="match status" value="1"/>
</dbReference>
<feature type="transmembrane region" description="Helical" evidence="5">
    <location>
        <begin position="286"/>
        <end position="308"/>
    </location>
</feature>
<feature type="transmembrane region" description="Helical" evidence="5">
    <location>
        <begin position="139"/>
        <end position="160"/>
    </location>
</feature>
<dbReference type="GO" id="GO:0016020">
    <property type="term" value="C:membrane"/>
    <property type="evidence" value="ECO:0007669"/>
    <property type="project" value="UniProtKB-SubCell"/>
</dbReference>
<evidence type="ECO:0000256" key="5">
    <source>
        <dbReference type="SAM" id="Phobius"/>
    </source>
</evidence>
<feature type="transmembrane region" description="Helical" evidence="5">
    <location>
        <begin position="343"/>
        <end position="363"/>
    </location>
</feature>
<dbReference type="Proteomes" id="UP001652582">
    <property type="component" value="Chromosome 13"/>
</dbReference>
<protein>
    <submittedName>
        <fullName evidence="8">Organic cation transporter protein-like</fullName>
    </submittedName>
</protein>
<evidence type="ECO:0000256" key="4">
    <source>
        <dbReference type="ARBA" id="ARBA00023136"/>
    </source>
</evidence>
<dbReference type="InterPro" id="IPR020846">
    <property type="entry name" value="MFS_dom"/>
</dbReference>
<feature type="transmembrane region" description="Helical" evidence="5">
    <location>
        <begin position="369"/>
        <end position="390"/>
    </location>
</feature>
<dbReference type="InterPro" id="IPR005829">
    <property type="entry name" value="Sugar_transporter_CS"/>
</dbReference>
<proteinExistence type="predicted"/>
<dbReference type="GO" id="GO:0022857">
    <property type="term" value="F:transmembrane transporter activity"/>
    <property type="evidence" value="ECO:0007669"/>
    <property type="project" value="InterPro"/>
</dbReference>
<feature type="transmembrane region" description="Helical" evidence="5">
    <location>
        <begin position="314"/>
        <end position="336"/>
    </location>
</feature>
<evidence type="ECO:0000256" key="3">
    <source>
        <dbReference type="ARBA" id="ARBA00022989"/>
    </source>
</evidence>
<evidence type="ECO:0000256" key="2">
    <source>
        <dbReference type="ARBA" id="ARBA00022692"/>
    </source>
</evidence>
<dbReference type="InterPro" id="IPR036259">
    <property type="entry name" value="MFS_trans_sf"/>
</dbReference>
<gene>
    <name evidence="8" type="primary">LOC112057938</name>
</gene>
<feature type="transmembrane region" description="Helical" evidence="5">
    <location>
        <begin position="90"/>
        <end position="107"/>
    </location>
</feature>
<dbReference type="PROSITE" id="PS50850">
    <property type="entry name" value="MFS"/>
    <property type="match status" value="1"/>
</dbReference>